<gene>
    <name evidence="4" type="ORF">SSX86_004733</name>
</gene>
<evidence type="ECO:0008006" key="6">
    <source>
        <dbReference type="Google" id="ProtNLM"/>
    </source>
</evidence>
<dbReference type="GO" id="GO:0009451">
    <property type="term" value="P:RNA modification"/>
    <property type="evidence" value="ECO:0007669"/>
    <property type="project" value="InterPro"/>
</dbReference>
<evidence type="ECO:0000256" key="1">
    <source>
        <dbReference type="ARBA" id="ARBA00022737"/>
    </source>
</evidence>
<protein>
    <recommendedName>
        <fullName evidence="6">Pentatricopeptide repeat-containing protein</fullName>
    </recommendedName>
</protein>
<evidence type="ECO:0000313" key="4">
    <source>
        <dbReference type="EMBL" id="KAK9076399.1"/>
    </source>
</evidence>
<evidence type="ECO:0000313" key="5">
    <source>
        <dbReference type="Proteomes" id="UP001408789"/>
    </source>
</evidence>
<keyword evidence="5" id="KW-1185">Reference proteome</keyword>
<feature type="repeat" description="PPR" evidence="3">
    <location>
        <begin position="204"/>
        <end position="238"/>
    </location>
</feature>
<dbReference type="Pfam" id="PF20431">
    <property type="entry name" value="E_motif"/>
    <property type="match status" value="1"/>
</dbReference>
<evidence type="ECO:0000256" key="3">
    <source>
        <dbReference type="PROSITE-ProRule" id="PRU00708"/>
    </source>
</evidence>
<dbReference type="InterPro" id="IPR011990">
    <property type="entry name" value="TPR-like_helical_dom_sf"/>
</dbReference>
<dbReference type="NCBIfam" id="TIGR00756">
    <property type="entry name" value="PPR"/>
    <property type="match status" value="1"/>
</dbReference>
<dbReference type="Pfam" id="PF01535">
    <property type="entry name" value="PPR"/>
    <property type="match status" value="6"/>
</dbReference>
<dbReference type="FunFam" id="1.25.40.10:FF:000073">
    <property type="entry name" value="Pentatricopeptide repeat-containing protein chloroplastic"/>
    <property type="match status" value="1"/>
</dbReference>
<dbReference type="EMBL" id="JBCNJP010000007">
    <property type="protein sequence ID" value="KAK9076399.1"/>
    <property type="molecule type" value="Genomic_DNA"/>
</dbReference>
<evidence type="ECO:0000256" key="2">
    <source>
        <dbReference type="ARBA" id="ARBA00061659"/>
    </source>
</evidence>
<dbReference type="InterPro" id="IPR002885">
    <property type="entry name" value="PPR_rpt"/>
</dbReference>
<dbReference type="FunFam" id="1.25.40.10:FF:000196">
    <property type="entry name" value="Pentatricopeptide repeat-containing protein At4g14850"/>
    <property type="match status" value="1"/>
</dbReference>
<name>A0AAP0DK40_9ASTR</name>
<dbReference type="Proteomes" id="UP001408789">
    <property type="component" value="Unassembled WGS sequence"/>
</dbReference>
<dbReference type="AlphaFoldDB" id="A0AAP0DK40"/>
<reference evidence="4 5" key="1">
    <citation type="submission" date="2024-04" db="EMBL/GenBank/DDBJ databases">
        <title>The reference genome of an endangered Asteraceae, Deinandra increscens subsp. villosa, native to the Central Coast of California.</title>
        <authorList>
            <person name="Guilliams M."/>
            <person name="Hasenstab-Lehman K."/>
            <person name="Meyer R."/>
            <person name="Mcevoy S."/>
        </authorList>
    </citation>
    <scope>NUCLEOTIDE SEQUENCE [LARGE SCALE GENOMIC DNA]</scope>
    <source>
        <tissue evidence="4">Leaf</tissue>
    </source>
</reference>
<proteinExistence type="inferred from homology"/>
<dbReference type="GO" id="GO:0003729">
    <property type="term" value="F:mRNA binding"/>
    <property type="evidence" value="ECO:0007669"/>
    <property type="project" value="UniProtKB-ARBA"/>
</dbReference>
<dbReference type="PANTHER" id="PTHR47926">
    <property type="entry name" value="PENTATRICOPEPTIDE REPEAT-CONTAINING PROTEIN"/>
    <property type="match status" value="1"/>
</dbReference>
<dbReference type="FunFam" id="1.25.40.10:FF:000090">
    <property type="entry name" value="Pentatricopeptide repeat-containing protein, chloroplastic"/>
    <property type="match status" value="1"/>
</dbReference>
<feature type="repeat" description="PPR" evidence="3">
    <location>
        <begin position="305"/>
        <end position="339"/>
    </location>
</feature>
<dbReference type="InterPro" id="IPR046848">
    <property type="entry name" value="E_motif"/>
</dbReference>
<dbReference type="PANTHER" id="PTHR47926:SF511">
    <property type="entry name" value="PENTATRICOPEPTIDE REPEAT-CONTAINING PROTEIN"/>
    <property type="match status" value="1"/>
</dbReference>
<dbReference type="InterPro" id="IPR046960">
    <property type="entry name" value="PPR_At4g14850-like_plant"/>
</dbReference>
<sequence>MLKKCHFKQNATIHFKKLLTTQVAALDKPPKNHQKPNQFQTINLCFISNALKLRDVRGLSHQGKQLHSPMIKLGYHHVLSLQNQLLSFYVKCSKSSYACKLFDEMPVRNVVTWNILIRDSHMGLCYFRRMLLEKVNPDRVTCLNLVAMSIQVGRIEMGRQFHGCILKWGFCKDCYVNSCVVDMYAKSGFVVEARRVFDDVMEKDLVLWNVMVSCYTLNGLTDGSFNVFWMMRLEGVKGDEFTYTSLVNCCVSLTYRELGKQLHGLVLRFGYDRDMVVGSALLDMYAKNESIIDARKVFDYMSQRNVISWNAMIVGYGQFSDGKEATKLLTKMLHDDIRPDELTLASVFSSCGDLSSNRQILQVHSYALKTGILSFLSVSNSLVNAYSKSGNIVSALESFNSIQTPDLVSYTSMVQAYAFHGLSRKAVDLFKKMVMKSLLKPDKIMFLGVLSACSHGGLVTEGLHYFKSMTKDYKIMPQLEHYTCLVDLLGRAGQLNEAYNVLISMPMLPGPDTLGSFIGHCRVYRNLELAKWAGEKLVMLEPNKNVNYALMSNAFAYSGKWSDVARTRKMMQDNCGSKEPGFSWLEVVEKPSG</sequence>
<accession>A0AAP0DK40</accession>
<dbReference type="Gene3D" id="1.25.40.10">
    <property type="entry name" value="Tetratricopeptide repeat domain"/>
    <property type="match status" value="3"/>
</dbReference>
<dbReference type="PROSITE" id="PS51375">
    <property type="entry name" value="PPR"/>
    <property type="match status" value="3"/>
</dbReference>
<dbReference type="Pfam" id="PF13041">
    <property type="entry name" value="PPR_2"/>
    <property type="match status" value="1"/>
</dbReference>
<comment type="similarity">
    <text evidence="2">Belongs to the PPR family. PCMP-E subfamily.</text>
</comment>
<keyword evidence="1" id="KW-0677">Repeat</keyword>
<feature type="repeat" description="PPR" evidence="3">
    <location>
        <begin position="406"/>
        <end position="440"/>
    </location>
</feature>
<comment type="caution">
    <text evidence="4">The sequence shown here is derived from an EMBL/GenBank/DDBJ whole genome shotgun (WGS) entry which is preliminary data.</text>
</comment>
<organism evidence="4 5">
    <name type="scientific">Deinandra increscens subsp. villosa</name>
    <dbReference type="NCBI Taxonomy" id="3103831"/>
    <lineage>
        <taxon>Eukaryota</taxon>
        <taxon>Viridiplantae</taxon>
        <taxon>Streptophyta</taxon>
        <taxon>Embryophyta</taxon>
        <taxon>Tracheophyta</taxon>
        <taxon>Spermatophyta</taxon>
        <taxon>Magnoliopsida</taxon>
        <taxon>eudicotyledons</taxon>
        <taxon>Gunneridae</taxon>
        <taxon>Pentapetalae</taxon>
        <taxon>asterids</taxon>
        <taxon>campanulids</taxon>
        <taxon>Asterales</taxon>
        <taxon>Asteraceae</taxon>
        <taxon>Asteroideae</taxon>
        <taxon>Heliantheae alliance</taxon>
        <taxon>Madieae</taxon>
        <taxon>Madiinae</taxon>
        <taxon>Deinandra</taxon>
    </lineage>
</organism>